<reference evidence="2 3" key="1">
    <citation type="submission" date="2015-09" db="EMBL/GenBank/DDBJ databases">
        <title>Identification and resolution of microdiversity through metagenomic sequencing of parallel consortia.</title>
        <authorList>
            <person name="Nelson W.C."/>
            <person name="Romine M.F."/>
            <person name="Lindemann S.R."/>
        </authorList>
    </citation>
    <scope>NUCLEOTIDE SEQUENCE [LARGE SCALE GENOMIC DNA]</scope>
    <source>
        <strain evidence="2">Ana</strain>
    </source>
</reference>
<accession>A0A0P8BFK8</accession>
<dbReference type="Proteomes" id="UP000050465">
    <property type="component" value="Unassembled WGS sequence"/>
</dbReference>
<organism evidence="2 3">
    <name type="scientific">Phormidesmis priestleyi Ana</name>
    <dbReference type="NCBI Taxonomy" id="1666911"/>
    <lineage>
        <taxon>Bacteria</taxon>
        <taxon>Bacillati</taxon>
        <taxon>Cyanobacteriota</taxon>
        <taxon>Cyanophyceae</taxon>
        <taxon>Leptolyngbyales</taxon>
        <taxon>Leptolyngbyaceae</taxon>
        <taxon>Phormidesmis</taxon>
    </lineage>
</organism>
<feature type="compositionally biased region" description="Acidic residues" evidence="1">
    <location>
        <begin position="137"/>
        <end position="147"/>
    </location>
</feature>
<dbReference type="AlphaFoldDB" id="A0A0P8BFK8"/>
<gene>
    <name evidence="2" type="ORF">HLUCCA11_21220</name>
</gene>
<name>A0A0P8BFK8_9CYAN</name>
<sequence>MPQENSPSSAANIRQLFSEVLNDNEKLKVRVGQTVVFNDSDVGKPRDRLDAEMLSRIRESVFLDQGDRVDIPLAPKGGPKAPEVEVVGISGKGTEGERILFRQERGLGISVNEVGDLLRQRVEDKIQQTQTEQTEAFPEDSSIEDNQPETAPPESHTVSENASTAINVFAARVDALPQSQTKALWKRLSADFQALGQQLKEVGQKNKEIVNAVREAPRAIKQDTATLIDKTKQQLSDIKQSVQTKVAQTSIDDVASVAIKGVSAVAEVGSRELGKANLYLQNRADRVKSYGMAKAALRLYNKGNARTGESVFTANNYTVESVTNGFKVKGPQDRLLMSFGTDKQGKPISVTKEAALQPEHYRQLNQASKLPIIKGSPTAEATYAQRVSKIVEGLKGIVSEGNTLSGRNFHISREDTQTISLTTQGIPRRELTADLSSGVNSSTLTMEDLAQVEASIEASASIQRQYAAAEVSMGEPKKPAQVEMV</sequence>
<comment type="caution">
    <text evidence="2">The sequence shown here is derived from an EMBL/GenBank/DDBJ whole genome shotgun (WGS) entry which is preliminary data.</text>
</comment>
<dbReference type="STRING" id="1666911.HLUCCA11_21220"/>
<evidence type="ECO:0000313" key="3">
    <source>
        <dbReference type="Proteomes" id="UP000050465"/>
    </source>
</evidence>
<proteinExistence type="predicted"/>
<evidence type="ECO:0000313" key="2">
    <source>
        <dbReference type="EMBL" id="KPQ32543.1"/>
    </source>
</evidence>
<dbReference type="EMBL" id="LJZR01000053">
    <property type="protein sequence ID" value="KPQ32543.1"/>
    <property type="molecule type" value="Genomic_DNA"/>
</dbReference>
<feature type="region of interest" description="Disordered" evidence="1">
    <location>
        <begin position="126"/>
        <end position="159"/>
    </location>
</feature>
<protein>
    <submittedName>
        <fullName evidence="2">Uncharacterized protein</fullName>
    </submittedName>
</protein>
<evidence type="ECO:0000256" key="1">
    <source>
        <dbReference type="SAM" id="MobiDB-lite"/>
    </source>
</evidence>